<evidence type="ECO:0000313" key="2">
    <source>
        <dbReference type="EMBL" id="TSH94504.1"/>
    </source>
</evidence>
<dbReference type="OrthoDB" id="135231at2"/>
<dbReference type="PANTHER" id="PTHR43798">
    <property type="entry name" value="MONOACYLGLYCEROL LIPASE"/>
    <property type="match status" value="1"/>
</dbReference>
<dbReference type="Proteomes" id="UP000318405">
    <property type="component" value="Unassembled WGS sequence"/>
</dbReference>
<dbReference type="Pfam" id="PF12697">
    <property type="entry name" value="Abhydrolase_6"/>
    <property type="match status" value="1"/>
</dbReference>
<evidence type="ECO:0000259" key="1">
    <source>
        <dbReference type="Pfam" id="PF12697"/>
    </source>
</evidence>
<sequence length="292" mass="32464">MSATARPSEDDVPDQPASRFVDVAWNGRQDHIEYVYVGPEGRGLPLLVFLHEGLGSVTMWKDFPERLCQAAGCRGLVFSRWGYGESTPRALHERWPVDFMHHQALGFLPAFLAALGIDTAADPPWLYGHSDGGSIALIYAANYPERVAGLVVAAPHIFVEDMTVRSIEQARDGYVTTSLRSKLARYHRDPDSAFWGWNDVWLDPAFRRWNIEGLLPLVRCPTLAVQGLDDEYGTMAQIDGIARAAARCDTLKLEDCGHSPHRDQPARLCAAVADFIARHPHPLPDTLTQIRA</sequence>
<comment type="caution">
    <text evidence="2">The sequence shown here is derived from an EMBL/GenBank/DDBJ whole genome shotgun (WGS) entry which is preliminary data.</text>
</comment>
<accession>A0A556ANP0</accession>
<dbReference type="SUPFAM" id="SSF53474">
    <property type="entry name" value="alpha/beta-Hydrolases"/>
    <property type="match status" value="1"/>
</dbReference>
<feature type="domain" description="AB hydrolase-1" evidence="1">
    <location>
        <begin position="47"/>
        <end position="271"/>
    </location>
</feature>
<dbReference type="Gene3D" id="3.40.50.1820">
    <property type="entry name" value="alpha/beta hydrolase"/>
    <property type="match status" value="1"/>
</dbReference>
<dbReference type="RefSeq" id="WP_143948565.1">
    <property type="nucleotide sequence ID" value="NZ_BAABMB010000001.1"/>
</dbReference>
<name>A0A556ANP0_9BURK</name>
<dbReference type="PANTHER" id="PTHR43798:SF33">
    <property type="entry name" value="HYDROLASE, PUTATIVE (AFU_ORTHOLOGUE AFUA_2G14860)-RELATED"/>
    <property type="match status" value="1"/>
</dbReference>
<keyword evidence="3" id="KW-1185">Reference proteome</keyword>
<protein>
    <submittedName>
        <fullName evidence="2">Alpha/beta hydrolase</fullName>
    </submittedName>
</protein>
<dbReference type="InterPro" id="IPR029058">
    <property type="entry name" value="AB_hydrolase_fold"/>
</dbReference>
<dbReference type="InterPro" id="IPR000073">
    <property type="entry name" value="AB_hydrolase_1"/>
</dbReference>
<dbReference type="GO" id="GO:0016020">
    <property type="term" value="C:membrane"/>
    <property type="evidence" value="ECO:0007669"/>
    <property type="project" value="TreeGrafter"/>
</dbReference>
<keyword evidence="2" id="KW-0378">Hydrolase</keyword>
<dbReference type="GO" id="GO:0016787">
    <property type="term" value="F:hydrolase activity"/>
    <property type="evidence" value="ECO:0007669"/>
    <property type="project" value="UniProtKB-KW"/>
</dbReference>
<organism evidence="2 3">
    <name type="scientific">Verticiella sediminum</name>
    <dbReference type="NCBI Taxonomy" id="1247510"/>
    <lineage>
        <taxon>Bacteria</taxon>
        <taxon>Pseudomonadati</taxon>
        <taxon>Pseudomonadota</taxon>
        <taxon>Betaproteobacteria</taxon>
        <taxon>Burkholderiales</taxon>
        <taxon>Alcaligenaceae</taxon>
        <taxon>Verticiella</taxon>
    </lineage>
</organism>
<proteinExistence type="predicted"/>
<dbReference type="AlphaFoldDB" id="A0A556ANP0"/>
<dbReference type="InterPro" id="IPR050266">
    <property type="entry name" value="AB_hydrolase_sf"/>
</dbReference>
<evidence type="ECO:0000313" key="3">
    <source>
        <dbReference type="Proteomes" id="UP000318405"/>
    </source>
</evidence>
<gene>
    <name evidence="2" type="ORF">FOZ76_12330</name>
</gene>
<dbReference type="EMBL" id="VLTJ01000024">
    <property type="protein sequence ID" value="TSH94504.1"/>
    <property type="molecule type" value="Genomic_DNA"/>
</dbReference>
<reference evidence="2 3" key="1">
    <citation type="submission" date="2019-07" db="EMBL/GenBank/DDBJ databases">
        <title>Qingshengfaniella alkalisoli gen. nov., sp. nov., isolated from saline soil.</title>
        <authorList>
            <person name="Xu L."/>
            <person name="Huang X.-X."/>
            <person name="Sun J.-Q."/>
        </authorList>
    </citation>
    <scope>NUCLEOTIDE SEQUENCE [LARGE SCALE GENOMIC DNA]</scope>
    <source>
        <strain evidence="2 3">DSM 27279</strain>
    </source>
</reference>